<keyword evidence="3" id="KW-0949">S-adenosyl-L-methionine</keyword>
<dbReference type="GO" id="GO:0008757">
    <property type="term" value="F:S-adenosylmethionine-dependent methyltransferase activity"/>
    <property type="evidence" value="ECO:0007669"/>
    <property type="project" value="TreeGrafter"/>
</dbReference>
<dbReference type="Gene3D" id="3.40.50.150">
    <property type="entry name" value="Vaccinia Virus protein VP39"/>
    <property type="match status" value="1"/>
</dbReference>
<comment type="caution">
    <text evidence="4">The sequence shown here is derived from an EMBL/GenBank/DDBJ whole genome shotgun (WGS) entry which is preliminary data.</text>
</comment>
<proteinExistence type="predicted"/>
<dbReference type="RefSeq" id="WP_189983998.1">
    <property type="nucleotide sequence ID" value="NZ_BNBF01000013.1"/>
</dbReference>
<dbReference type="GO" id="GO:0008171">
    <property type="term" value="F:O-methyltransferase activity"/>
    <property type="evidence" value="ECO:0007669"/>
    <property type="project" value="InterPro"/>
</dbReference>
<reference evidence="5" key="1">
    <citation type="journal article" date="2019" name="Int. J. Syst. Evol. Microbiol.">
        <title>The Global Catalogue of Microorganisms (GCM) 10K type strain sequencing project: providing services to taxonomists for standard genome sequencing and annotation.</title>
        <authorList>
            <consortium name="The Broad Institute Genomics Platform"/>
            <consortium name="The Broad Institute Genome Sequencing Center for Infectious Disease"/>
            <person name="Wu L."/>
            <person name="Ma J."/>
        </authorList>
    </citation>
    <scope>NUCLEOTIDE SEQUENCE [LARGE SCALE GENOMIC DNA]</scope>
    <source>
        <strain evidence="5">JCM 4253</strain>
    </source>
</reference>
<dbReference type="AlphaFoldDB" id="A0A919KD33"/>
<dbReference type="InterPro" id="IPR002935">
    <property type="entry name" value="SAM_O-MeTrfase"/>
</dbReference>
<gene>
    <name evidence="4" type="primary">omt</name>
    <name evidence="4" type="ORF">GCM10018980_44560</name>
</gene>
<dbReference type="Pfam" id="PF01596">
    <property type="entry name" value="Methyltransf_3"/>
    <property type="match status" value="1"/>
</dbReference>
<keyword evidence="1" id="KW-0489">Methyltransferase</keyword>
<evidence type="ECO:0000256" key="3">
    <source>
        <dbReference type="ARBA" id="ARBA00022691"/>
    </source>
</evidence>
<sequence length="214" mass="23481">MIVRPVVEAYAEAHSTAEPPWLAALAQETRDRCEVPQMMVGPLEGRFLALLVRLLRARTVLEIGTFTGYSALCMAAELPPDGTLVTCELDPGHAEIARRHFAASPLAGRIDLRLGPALEQLKSLDGPWDLVFIDADKQGYADYYEAVLPRLSDTGLIAVDNVLQFGGVANPLDDKPDTVALRAFNEKVRDDPRVEQVVLTVREGITLIRRIQPG</sequence>
<evidence type="ECO:0000313" key="5">
    <source>
        <dbReference type="Proteomes" id="UP000619355"/>
    </source>
</evidence>
<name>A0A919KD33_9ACTN</name>
<evidence type="ECO:0000313" key="4">
    <source>
        <dbReference type="EMBL" id="GHG57742.1"/>
    </source>
</evidence>
<dbReference type="GO" id="GO:0032259">
    <property type="term" value="P:methylation"/>
    <property type="evidence" value="ECO:0007669"/>
    <property type="project" value="UniProtKB-KW"/>
</dbReference>
<dbReference type="Proteomes" id="UP000619355">
    <property type="component" value="Unassembled WGS sequence"/>
</dbReference>
<dbReference type="SUPFAM" id="SSF53335">
    <property type="entry name" value="S-adenosyl-L-methionine-dependent methyltransferases"/>
    <property type="match status" value="1"/>
</dbReference>
<dbReference type="PANTHER" id="PTHR10509:SF14">
    <property type="entry name" value="CAFFEOYL-COA O-METHYLTRANSFERASE 3-RELATED"/>
    <property type="match status" value="1"/>
</dbReference>
<dbReference type="PANTHER" id="PTHR10509">
    <property type="entry name" value="O-METHYLTRANSFERASE-RELATED"/>
    <property type="match status" value="1"/>
</dbReference>
<evidence type="ECO:0000256" key="2">
    <source>
        <dbReference type="ARBA" id="ARBA00022679"/>
    </source>
</evidence>
<dbReference type="PROSITE" id="PS51682">
    <property type="entry name" value="SAM_OMT_I"/>
    <property type="match status" value="1"/>
</dbReference>
<dbReference type="InterPro" id="IPR029063">
    <property type="entry name" value="SAM-dependent_MTases_sf"/>
</dbReference>
<dbReference type="InterPro" id="IPR050362">
    <property type="entry name" value="Cation-dep_OMT"/>
</dbReference>
<protein>
    <submittedName>
        <fullName evidence="4">O-methyltransferase</fullName>
    </submittedName>
</protein>
<dbReference type="EMBL" id="BNBF01000013">
    <property type="protein sequence ID" value="GHG57742.1"/>
    <property type="molecule type" value="Genomic_DNA"/>
</dbReference>
<keyword evidence="2" id="KW-0808">Transferase</keyword>
<organism evidence="4 5">
    <name type="scientific">Streptomyces capoamus</name>
    <dbReference type="NCBI Taxonomy" id="68183"/>
    <lineage>
        <taxon>Bacteria</taxon>
        <taxon>Bacillati</taxon>
        <taxon>Actinomycetota</taxon>
        <taxon>Actinomycetes</taxon>
        <taxon>Kitasatosporales</taxon>
        <taxon>Streptomycetaceae</taxon>
        <taxon>Streptomyces</taxon>
    </lineage>
</organism>
<dbReference type="CDD" id="cd02440">
    <property type="entry name" value="AdoMet_MTases"/>
    <property type="match status" value="1"/>
</dbReference>
<accession>A0A919KD33</accession>
<keyword evidence="5" id="KW-1185">Reference proteome</keyword>
<evidence type="ECO:0000256" key="1">
    <source>
        <dbReference type="ARBA" id="ARBA00022603"/>
    </source>
</evidence>